<dbReference type="SFLD" id="SFLDS00029">
    <property type="entry name" value="Radical_SAM"/>
    <property type="match status" value="1"/>
</dbReference>
<evidence type="ECO:0000256" key="2">
    <source>
        <dbReference type="ARBA" id="ARBA00022485"/>
    </source>
</evidence>
<organism evidence="9 10">
    <name type="scientific">Desulfomonile tiedjei</name>
    <dbReference type="NCBI Taxonomy" id="2358"/>
    <lineage>
        <taxon>Bacteria</taxon>
        <taxon>Pseudomonadati</taxon>
        <taxon>Thermodesulfobacteriota</taxon>
        <taxon>Desulfomonilia</taxon>
        <taxon>Desulfomonilales</taxon>
        <taxon>Desulfomonilaceae</taxon>
        <taxon>Desulfomonile</taxon>
    </lineage>
</organism>
<evidence type="ECO:0000256" key="6">
    <source>
        <dbReference type="ARBA" id="ARBA00023014"/>
    </source>
</evidence>
<dbReference type="PROSITE" id="PS01278">
    <property type="entry name" value="MTTASE_RADICAL"/>
    <property type="match status" value="1"/>
</dbReference>
<dbReference type="AlphaFoldDB" id="A0A9D6Z5T3"/>
<keyword evidence="2" id="KW-0004">4Fe-4S</keyword>
<evidence type="ECO:0000256" key="4">
    <source>
        <dbReference type="ARBA" id="ARBA00022723"/>
    </source>
</evidence>
<dbReference type="Gene3D" id="3.30.750.210">
    <property type="match status" value="1"/>
</dbReference>
<dbReference type="Gene3D" id="3.40.50.12160">
    <property type="entry name" value="Methylthiotransferase, N-terminal domain"/>
    <property type="match status" value="1"/>
</dbReference>
<dbReference type="PANTHER" id="PTHR43020">
    <property type="entry name" value="CDK5 REGULATORY SUBUNIT-ASSOCIATED PROTEIN 1"/>
    <property type="match status" value="1"/>
</dbReference>
<comment type="cofactor">
    <cofactor evidence="1">
        <name>[4Fe-4S] cluster</name>
        <dbReference type="ChEBI" id="CHEBI:49883"/>
    </cofactor>
</comment>
<keyword evidence="6" id="KW-0411">Iron-sulfur</keyword>
<dbReference type="InterPro" id="IPR020612">
    <property type="entry name" value="Methylthiotransferase_CS"/>
</dbReference>
<dbReference type="GO" id="GO:0005829">
    <property type="term" value="C:cytosol"/>
    <property type="evidence" value="ECO:0007669"/>
    <property type="project" value="TreeGrafter"/>
</dbReference>
<feature type="domain" description="MTTase N-terminal" evidence="7">
    <location>
        <begin position="7"/>
        <end position="123"/>
    </location>
</feature>
<dbReference type="Pfam" id="PF04055">
    <property type="entry name" value="Radical_SAM"/>
    <property type="match status" value="1"/>
</dbReference>
<evidence type="ECO:0000313" key="9">
    <source>
        <dbReference type="EMBL" id="MBI5251817.1"/>
    </source>
</evidence>
<protein>
    <submittedName>
        <fullName evidence="9">Radical SAM protein</fullName>
    </submittedName>
</protein>
<name>A0A9D6Z5T3_9BACT</name>
<proteinExistence type="predicted"/>
<dbReference type="FunFam" id="3.40.50.12160:FF:000003">
    <property type="entry name" value="CDK5 regulatory subunit-associated protein 1"/>
    <property type="match status" value="1"/>
</dbReference>
<dbReference type="InterPro" id="IPR007197">
    <property type="entry name" value="rSAM"/>
</dbReference>
<evidence type="ECO:0000259" key="8">
    <source>
        <dbReference type="PROSITE" id="PS51918"/>
    </source>
</evidence>
<feature type="non-terminal residue" evidence="9">
    <location>
        <position position="232"/>
    </location>
</feature>
<evidence type="ECO:0000256" key="3">
    <source>
        <dbReference type="ARBA" id="ARBA00022691"/>
    </source>
</evidence>
<comment type="caution">
    <text evidence="9">The sequence shown here is derived from an EMBL/GenBank/DDBJ whole genome shotgun (WGS) entry which is preliminary data.</text>
</comment>
<feature type="domain" description="Radical SAM core" evidence="8">
    <location>
        <begin position="148"/>
        <end position="232"/>
    </location>
</feature>
<dbReference type="EMBL" id="JACRDE010000526">
    <property type="protein sequence ID" value="MBI5251817.1"/>
    <property type="molecule type" value="Genomic_DNA"/>
</dbReference>
<dbReference type="GO" id="GO:0035597">
    <property type="term" value="F:tRNA-2-methylthio-N(6)-dimethylallyladenosine(37) synthase activity"/>
    <property type="evidence" value="ECO:0007669"/>
    <property type="project" value="TreeGrafter"/>
</dbReference>
<keyword evidence="5" id="KW-0408">Iron</keyword>
<keyword evidence="3" id="KW-0949">S-adenosyl-L-methionine</keyword>
<dbReference type="InterPro" id="IPR058240">
    <property type="entry name" value="rSAM_sf"/>
</dbReference>
<evidence type="ECO:0000259" key="7">
    <source>
        <dbReference type="PROSITE" id="PS51449"/>
    </source>
</evidence>
<sequence>MNRPTRGTFYIETYGCQMNDHDSEKMAAMLEHLGMAAVPDPDSAEVVIINTCSIREKAEHKVYSALGKLRSIKARNPEMVLIVSGCVAQQEKDKLLKRAEHLDAVLGTHSVCELPEIVDQVRRNRSRISRTNFSEDVKSLHMQAPCKADSTVCSYLTIMQGCSNFCSYCVVPFTRGPEQSRPSGEITEEARGLVESGIREITLLGQNVNAYGNDLSNGETFTGLLEKLDRIT</sequence>
<accession>A0A9D6Z5T3</accession>
<dbReference type="GO" id="GO:0046872">
    <property type="term" value="F:metal ion binding"/>
    <property type="evidence" value="ECO:0007669"/>
    <property type="project" value="UniProtKB-KW"/>
</dbReference>
<reference evidence="9" key="1">
    <citation type="submission" date="2020-07" db="EMBL/GenBank/DDBJ databases">
        <title>Huge and variable diversity of episymbiotic CPR bacteria and DPANN archaea in groundwater ecosystems.</title>
        <authorList>
            <person name="He C.Y."/>
            <person name="Keren R."/>
            <person name="Whittaker M."/>
            <person name="Farag I.F."/>
            <person name="Doudna J."/>
            <person name="Cate J.H.D."/>
            <person name="Banfield J.F."/>
        </authorList>
    </citation>
    <scope>NUCLEOTIDE SEQUENCE</scope>
    <source>
        <strain evidence="9">NC_groundwater_1664_Pr3_B-0.1um_52_9</strain>
    </source>
</reference>
<gene>
    <name evidence="9" type="ORF">HY912_20175</name>
</gene>
<evidence type="ECO:0000313" key="10">
    <source>
        <dbReference type="Proteomes" id="UP000807825"/>
    </source>
</evidence>
<dbReference type="InterPro" id="IPR038135">
    <property type="entry name" value="Methylthiotransferase_N_sf"/>
</dbReference>
<keyword evidence="4" id="KW-0479">Metal-binding</keyword>
<dbReference type="PROSITE" id="PS51449">
    <property type="entry name" value="MTTASE_N"/>
    <property type="match status" value="1"/>
</dbReference>
<evidence type="ECO:0000256" key="1">
    <source>
        <dbReference type="ARBA" id="ARBA00001966"/>
    </source>
</evidence>
<dbReference type="Pfam" id="PF00919">
    <property type="entry name" value="UPF0004"/>
    <property type="match status" value="1"/>
</dbReference>
<dbReference type="GO" id="GO:0051539">
    <property type="term" value="F:4 iron, 4 sulfur cluster binding"/>
    <property type="evidence" value="ECO:0007669"/>
    <property type="project" value="UniProtKB-KW"/>
</dbReference>
<dbReference type="PROSITE" id="PS51918">
    <property type="entry name" value="RADICAL_SAM"/>
    <property type="match status" value="1"/>
</dbReference>
<dbReference type="InterPro" id="IPR013848">
    <property type="entry name" value="Methylthiotransferase_N"/>
</dbReference>
<evidence type="ECO:0000256" key="5">
    <source>
        <dbReference type="ARBA" id="ARBA00023004"/>
    </source>
</evidence>
<dbReference type="Proteomes" id="UP000807825">
    <property type="component" value="Unassembled WGS sequence"/>
</dbReference>
<dbReference type="SUPFAM" id="SSF102114">
    <property type="entry name" value="Radical SAM enzymes"/>
    <property type="match status" value="1"/>
</dbReference>
<dbReference type="PANTHER" id="PTHR43020:SF2">
    <property type="entry name" value="MITOCHONDRIAL TRNA METHYLTHIOTRANSFERASE CDK5RAP1"/>
    <property type="match status" value="1"/>
</dbReference>